<gene>
    <name evidence="1" type="ORF">AFUS01_LOCUS33901</name>
</gene>
<feature type="non-terminal residue" evidence="1">
    <location>
        <position position="1"/>
    </location>
</feature>
<dbReference type="EMBL" id="CAJVCH010530348">
    <property type="protein sequence ID" value="CAG7823700.1"/>
    <property type="molecule type" value="Genomic_DNA"/>
</dbReference>
<keyword evidence="2" id="KW-1185">Reference proteome</keyword>
<comment type="caution">
    <text evidence="1">The sequence shown here is derived from an EMBL/GenBank/DDBJ whole genome shotgun (WGS) entry which is preliminary data.</text>
</comment>
<evidence type="ECO:0000313" key="1">
    <source>
        <dbReference type="EMBL" id="CAG7823700.1"/>
    </source>
</evidence>
<organism evidence="1 2">
    <name type="scientific">Allacma fusca</name>
    <dbReference type="NCBI Taxonomy" id="39272"/>
    <lineage>
        <taxon>Eukaryota</taxon>
        <taxon>Metazoa</taxon>
        <taxon>Ecdysozoa</taxon>
        <taxon>Arthropoda</taxon>
        <taxon>Hexapoda</taxon>
        <taxon>Collembola</taxon>
        <taxon>Symphypleona</taxon>
        <taxon>Sminthuridae</taxon>
        <taxon>Allacma</taxon>
    </lineage>
</organism>
<name>A0A8J2LKC6_9HEXA</name>
<evidence type="ECO:0000313" key="2">
    <source>
        <dbReference type="Proteomes" id="UP000708208"/>
    </source>
</evidence>
<proteinExistence type="predicted"/>
<sequence length="13" mass="1631">MFFFAEPTQEIRD</sequence>
<protein>
    <submittedName>
        <fullName evidence="1">Uncharacterized protein</fullName>
    </submittedName>
</protein>
<dbReference type="Proteomes" id="UP000708208">
    <property type="component" value="Unassembled WGS sequence"/>
</dbReference>
<accession>A0A8J2LKC6</accession>
<reference evidence="1" key="1">
    <citation type="submission" date="2021-06" db="EMBL/GenBank/DDBJ databases">
        <authorList>
            <person name="Hodson N. C."/>
            <person name="Mongue J. A."/>
            <person name="Jaron S. K."/>
        </authorList>
    </citation>
    <scope>NUCLEOTIDE SEQUENCE</scope>
</reference>